<dbReference type="Pfam" id="PF13175">
    <property type="entry name" value="AAA_15"/>
    <property type="match status" value="1"/>
</dbReference>
<dbReference type="Gene3D" id="3.40.50.300">
    <property type="entry name" value="P-loop containing nucleotide triphosphate hydrolases"/>
    <property type="match status" value="1"/>
</dbReference>
<dbReference type="AlphaFoldDB" id="E4L0F5"/>
<sequence>MSIFNVILEILLNISQWESSMITEFDSIPYSNAGRGLQCLIKTELALNNINTNKDKIILIEEPENHLSYSNMNNLIDILQENSNKESSQIIISTHSSFVLNKLNLENLILLSNKKSSKITNLSSDTEKYFKVISGYDTCGDGGIIVKKIK</sequence>
<dbReference type="EMBL" id="AENP01000027">
    <property type="protein sequence ID" value="EFR32367.1"/>
    <property type="molecule type" value="Genomic_DNA"/>
</dbReference>
<dbReference type="eggNOG" id="COG3593">
    <property type="taxonomic scope" value="Bacteria"/>
</dbReference>
<dbReference type="InterPro" id="IPR041685">
    <property type="entry name" value="AAA_GajA/Old/RecF-like"/>
</dbReference>
<name>E4L0F5_9FIRM</name>
<comment type="caution">
    <text evidence="2">The sequence shown here is derived from an EMBL/GenBank/DDBJ whole genome shotgun (WGS) entry which is preliminary data.</text>
</comment>
<dbReference type="InterPro" id="IPR027417">
    <property type="entry name" value="P-loop_NTPase"/>
</dbReference>
<keyword evidence="3" id="KW-1185">Reference proteome</keyword>
<accession>E4L0F5</accession>
<dbReference type="InterPro" id="IPR051396">
    <property type="entry name" value="Bact_Antivir_Def_Nuclease"/>
</dbReference>
<protein>
    <recommendedName>
        <fullName evidence="1">Endonuclease GajA/Old nuclease/RecF-like AAA domain-containing protein</fullName>
    </recommendedName>
</protein>
<reference evidence="2 3" key="1">
    <citation type="submission" date="2010-10" db="EMBL/GenBank/DDBJ databases">
        <authorList>
            <person name="Durkin A.S."/>
            <person name="Madupu R."/>
            <person name="Torralba M."/>
            <person name="Gillis M."/>
            <person name="Methe B."/>
            <person name="Sutton G."/>
            <person name="Nelson K.E."/>
        </authorList>
    </citation>
    <scope>NUCLEOTIDE SEQUENCE [LARGE SCALE GENOMIC DNA]</scope>
    <source>
        <strain evidence="2 3">ACS-146-V-Sch2b</strain>
    </source>
</reference>
<feature type="domain" description="Endonuclease GajA/Old nuclease/RecF-like AAA" evidence="1">
    <location>
        <begin position="21"/>
        <end position="99"/>
    </location>
</feature>
<evidence type="ECO:0000313" key="2">
    <source>
        <dbReference type="EMBL" id="EFR32367.1"/>
    </source>
</evidence>
<proteinExistence type="predicted"/>
<evidence type="ECO:0000313" key="3">
    <source>
        <dbReference type="Proteomes" id="UP000003705"/>
    </source>
</evidence>
<dbReference type="PANTHER" id="PTHR43581">
    <property type="entry name" value="ATP/GTP PHOSPHATASE"/>
    <property type="match status" value="1"/>
</dbReference>
<dbReference type="Proteomes" id="UP000003705">
    <property type="component" value="Unassembled WGS sequence"/>
</dbReference>
<evidence type="ECO:0000259" key="1">
    <source>
        <dbReference type="Pfam" id="PF13175"/>
    </source>
</evidence>
<gene>
    <name evidence="2" type="ORF">HMPREF9286_0798</name>
</gene>
<dbReference type="SUPFAM" id="SSF52540">
    <property type="entry name" value="P-loop containing nucleoside triphosphate hydrolases"/>
    <property type="match status" value="1"/>
</dbReference>
<dbReference type="PANTHER" id="PTHR43581:SF4">
    <property type="entry name" value="ATP_GTP PHOSPHATASE"/>
    <property type="match status" value="1"/>
</dbReference>
<organism evidence="2 3">
    <name type="scientific">Peptoniphilus harei ACS-146-V-Sch2b</name>
    <dbReference type="NCBI Taxonomy" id="908338"/>
    <lineage>
        <taxon>Bacteria</taxon>
        <taxon>Bacillati</taxon>
        <taxon>Bacillota</taxon>
        <taxon>Tissierellia</taxon>
        <taxon>Tissierellales</taxon>
        <taxon>Peptoniphilaceae</taxon>
        <taxon>Peptoniphilus</taxon>
    </lineage>
</organism>